<evidence type="ECO:0000313" key="3">
    <source>
        <dbReference type="EMBL" id="CAL1141533.1"/>
    </source>
</evidence>
<reference evidence="3" key="2">
    <citation type="submission" date="2024-04" db="EMBL/GenBank/DDBJ databases">
        <authorList>
            <person name="Chen Y."/>
            <person name="Shah S."/>
            <person name="Dougan E. K."/>
            <person name="Thang M."/>
            <person name="Chan C."/>
        </authorList>
    </citation>
    <scope>NUCLEOTIDE SEQUENCE [LARGE SCALE GENOMIC DNA]</scope>
</reference>
<dbReference type="EMBL" id="CAMXCT010001236">
    <property type="protein sequence ID" value="CAI3988158.1"/>
    <property type="molecule type" value="Genomic_DNA"/>
</dbReference>
<feature type="compositionally biased region" description="Low complexity" evidence="1">
    <location>
        <begin position="403"/>
        <end position="447"/>
    </location>
</feature>
<organism evidence="2">
    <name type="scientific">Cladocopium goreaui</name>
    <dbReference type="NCBI Taxonomy" id="2562237"/>
    <lineage>
        <taxon>Eukaryota</taxon>
        <taxon>Sar</taxon>
        <taxon>Alveolata</taxon>
        <taxon>Dinophyceae</taxon>
        <taxon>Suessiales</taxon>
        <taxon>Symbiodiniaceae</taxon>
        <taxon>Cladocopium</taxon>
    </lineage>
</organism>
<accession>A0A9P1FTT6</accession>
<feature type="region of interest" description="Disordered" evidence="1">
    <location>
        <begin position="638"/>
        <end position="752"/>
    </location>
</feature>
<proteinExistence type="predicted"/>
<feature type="compositionally biased region" description="Basic and acidic residues" evidence="1">
    <location>
        <begin position="455"/>
        <end position="464"/>
    </location>
</feature>
<dbReference type="EMBL" id="CAMXCT020001236">
    <property type="protein sequence ID" value="CAL1141533.1"/>
    <property type="molecule type" value="Genomic_DNA"/>
</dbReference>
<evidence type="ECO:0000256" key="1">
    <source>
        <dbReference type="SAM" id="MobiDB-lite"/>
    </source>
</evidence>
<feature type="compositionally biased region" description="Polar residues" evidence="1">
    <location>
        <begin position="723"/>
        <end position="734"/>
    </location>
</feature>
<evidence type="ECO:0000313" key="4">
    <source>
        <dbReference type="Proteomes" id="UP001152797"/>
    </source>
</evidence>
<dbReference type="EMBL" id="CAMXCT030001236">
    <property type="protein sequence ID" value="CAL4775470.1"/>
    <property type="molecule type" value="Genomic_DNA"/>
</dbReference>
<feature type="region of interest" description="Disordered" evidence="1">
    <location>
        <begin position="400"/>
        <end position="464"/>
    </location>
</feature>
<dbReference type="OrthoDB" id="10632559at2759"/>
<name>A0A9P1FTT6_9DINO</name>
<dbReference type="AlphaFoldDB" id="A0A9P1FTT6"/>
<keyword evidence="4" id="KW-1185">Reference proteome</keyword>
<reference evidence="2" key="1">
    <citation type="submission" date="2022-10" db="EMBL/GenBank/DDBJ databases">
        <authorList>
            <person name="Chen Y."/>
            <person name="Dougan E. K."/>
            <person name="Chan C."/>
            <person name="Rhodes N."/>
            <person name="Thang M."/>
        </authorList>
    </citation>
    <scope>NUCLEOTIDE SEQUENCE</scope>
</reference>
<sequence length="752" mass="82864">MTVTIDEHKANLWRKIRNATGFQSGFTTWWDQLTKVLPESPQHIPMNPPNAAVANQIFLEFSRHYRYLESSLTKARHEYAKQRRSKDPLLIYKDLQKDRAEPGPAEFTMPFESAQQLTDEIQVREIVGDIPPIMNAFEAEWVDFPPITPEAWRKAVNKKKKGAAVGPDGVTKQDLANLPDSILSQLLLLIRAIELGAPWPTQAVTGLLEFSQLLDLQIDTSKSYVLDVLKIRAHAIASDQLTPIDEWAVKGNTAADAAANAARLKEMCFGSRSTNYLLISNDILACGDLQARGQDDDTQTARQCGCNAGQGCGGWRLDGVTLGSTDFTVQGAIRLESSLAELSVIPGVDPRRCLKGPLLPKGISNLRVMDILNLFLEGVVEQLQKPEDVLASVATTANGTPCTAPSLASSSGRSSTRSNLSASSAKAKPRAARSASPPLLGPSSRPGTAAPGGQEFKEMSDRANSELVRMEAEVQRLQEQVSRLSRQNKQLLLQLRQQRFQHQQELRLCRDGAEERGEDVNLLTYLKEAPEQNDGQLQKDLQSHSADVRTCLKKVLRHALLEQFGQPFDLEERATIATPMDGLSIHVRQLWSMLHGLWGSDTLETVEDFFEGRCTAEDVEWPEVAENAEKQALQMLERLSSATSSSPSCDSRAKPYHVPEPRSAGSDDREGNSSAALAPLQEVSESPITQKRRRSRQGSEQHAAGDRLPSTPSFGSPWRHMTRSPSPSEPQRTAVQRAPNMPAVPGPYGFEN</sequence>
<gene>
    <name evidence="2" type="ORF">C1SCF055_LOCUS15373</name>
</gene>
<feature type="compositionally biased region" description="Basic and acidic residues" evidence="1">
    <location>
        <begin position="651"/>
        <end position="671"/>
    </location>
</feature>
<comment type="caution">
    <text evidence="2">The sequence shown here is derived from an EMBL/GenBank/DDBJ whole genome shotgun (WGS) entry which is preliminary data.</text>
</comment>
<feature type="compositionally biased region" description="Low complexity" evidence="1">
    <location>
        <begin position="640"/>
        <end position="650"/>
    </location>
</feature>
<dbReference type="Proteomes" id="UP001152797">
    <property type="component" value="Unassembled WGS sequence"/>
</dbReference>
<protein>
    <submittedName>
        <fullName evidence="2">Uncharacterized protein</fullName>
    </submittedName>
</protein>
<evidence type="ECO:0000313" key="2">
    <source>
        <dbReference type="EMBL" id="CAI3988158.1"/>
    </source>
</evidence>